<dbReference type="OrthoDB" id="46579at2759"/>
<reference evidence="3 4" key="1">
    <citation type="submission" date="2016-09" db="EMBL/GenBank/DDBJ databases">
        <title>Extensive genetic diversity and differential bi-allelic expression allows diatom success in the polar Southern Ocean.</title>
        <authorList>
            <consortium name="DOE Joint Genome Institute"/>
            <person name="Mock T."/>
            <person name="Otillar R.P."/>
            <person name="Strauss J."/>
            <person name="Dupont C."/>
            <person name="Frickenhaus S."/>
            <person name="Maumus F."/>
            <person name="Mcmullan M."/>
            <person name="Sanges R."/>
            <person name="Schmutz J."/>
            <person name="Toseland A."/>
            <person name="Valas R."/>
            <person name="Veluchamy A."/>
            <person name="Ward B.J."/>
            <person name="Allen A."/>
            <person name="Barry K."/>
            <person name="Falciatore A."/>
            <person name="Ferrante M."/>
            <person name="Fortunato A.E."/>
            <person name="Gloeckner G."/>
            <person name="Gruber A."/>
            <person name="Hipkin R."/>
            <person name="Janech M."/>
            <person name="Kroth P."/>
            <person name="Leese F."/>
            <person name="Lindquist E."/>
            <person name="Lyon B.R."/>
            <person name="Martin J."/>
            <person name="Mayer C."/>
            <person name="Parker M."/>
            <person name="Quesneville H."/>
            <person name="Raymond J."/>
            <person name="Uhlig C."/>
            <person name="Valentin K.U."/>
            <person name="Worden A.Z."/>
            <person name="Armbrust E.V."/>
            <person name="Bowler C."/>
            <person name="Green B."/>
            <person name="Moulton V."/>
            <person name="Van Oosterhout C."/>
            <person name="Grigoriev I."/>
        </authorList>
    </citation>
    <scope>NUCLEOTIDE SEQUENCE [LARGE SCALE GENOMIC DNA]</scope>
    <source>
        <strain evidence="3 4">CCMP1102</strain>
    </source>
</reference>
<proteinExistence type="predicted"/>
<dbReference type="KEGG" id="fcy:FRACYDRAFT_233217"/>
<name>A0A1E7FY30_9STRA</name>
<evidence type="ECO:0000313" key="3">
    <source>
        <dbReference type="EMBL" id="OEU23050.1"/>
    </source>
</evidence>
<keyword evidence="1" id="KW-0472">Membrane</keyword>
<dbReference type="Proteomes" id="UP000095751">
    <property type="component" value="Unassembled WGS sequence"/>
</dbReference>
<evidence type="ECO:0000256" key="1">
    <source>
        <dbReference type="SAM" id="Phobius"/>
    </source>
</evidence>
<keyword evidence="4" id="KW-1185">Reference proteome</keyword>
<feature type="transmembrane region" description="Helical" evidence="1">
    <location>
        <begin position="128"/>
        <end position="147"/>
    </location>
</feature>
<evidence type="ECO:0000313" key="4">
    <source>
        <dbReference type="Proteomes" id="UP000095751"/>
    </source>
</evidence>
<protein>
    <recommendedName>
        <fullName evidence="5">RxLR effector protein</fullName>
    </recommendedName>
</protein>
<keyword evidence="1" id="KW-1133">Transmembrane helix</keyword>
<feature type="chain" id="PRO_5009193650" description="RxLR effector protein" evidence="2">
    <location>
        <begin position="26"/>
        <end position="148"/>
    </location>
</feature>
<dbReference type="EMBL" id="KV784353">
    <property type="protein sequence ID" value="OEU23050.1"/>
    <property type="molecule type" value="Genomic_DNA"/>
</dbReference>
<dbReference type="AlphaFoldDB" id="A0A1E7FY30"/>
<evidence type="ECO:0008006" key="5">
    <source>
        <dbReference type="Google" id="ProtNLM"/>
    </source>
</evidence>
<feature type="signal peptide" evidence="2">
    <location>
        <begin position="1"/>
        <end position="25"/>
    </location>
</feature>
<evidence type="ECO:0000256" key="2">
    <source>
        <dbReference type="SAM" id="SignalP"/>
    </source>
</evidence>
<keyword evidence="1" id="KW-0812">Transmembrane</keyword>
<gene>
    <name evidence="3" type="ORF">FRACYDRAFT_233217</name>
</gene>
<sequence length="148" mass="15524">MLSRSSSSVLFVIAALLMASSSVHAFTTTSSTTTTTPGRFIQGARYQPKSSSKGISSSDLVLASILRKMSASDDDEAAKSKISADGTFYDDEVNTEPIKDGLSDSMKARLMAEASTGLDSDKKQNNTILYIGVVVAILVALAGSGILY</sequence>
<accession>A0A1E7FY30</accession>
<organism evidence="3 4">
    <name type="scientific">Fragilariopsis cylindrus CCMP1102</name>
    <dbReference type="NCBI Taxonomy" id="635003"/>
    <lineage>
        <taxon>Eukaryota</taxon>
        <taxon>Sar</taxon>
        <taxon>Stramenopiles</taxon>
        <taxon>Ochrophyta</taxon>
        <taxon>Bacillariophyta</taxon>
        <taxon>Bacillariophyceae</taxon>
        <taxon>Bacillariophycidae</taxon>
        <taxon>Bacillariales</taxon>
        <taxon>Bacillariaceae</taxon>
        <taxon>Fragilariopsis</taxon>
    </lineage>
</organism>
<keyword evidence="2" id="KW-0732">Signal</keyword>
<dbReference type="InParanoid" id="A0A1E7FY30"/>